<dbReference type="Proteomes" id="UP000799757">
    <property type="component" value="Unassembled WGS sequence"/>
</dbReference>
<accession>A0A6A6X8B0</accession>
<proteinExistence type="predicted"/>
<keyword evidence="4" id="KW-1185">Reference proteome</keyword>
<feature type="region of interest" description="Disordered" evidence="1">
    <location>
        <begin position="118"/>
        <end position="177"/>
    </location>
</feature>
<dbReference type="AlphaFoldDB" id="A0A6A6X8B0"/>
<protein>
    <submittedName>
        <fullName evidence="3">Uncharacterized protein</fullName>
    </submittedName>
</protein>
<keyword evidence="2" id="KW-1133">Transmembrane helix</keyword>
<evidence type="ECO:0000313" key="4">
    <source>
        <dbReference type="Proteomes" id="UP000799757"/>
    </source>
</evidence>
<feature type="transmembrane region" description="Helical" evidence="2">
    <location>
        <begin position="20"/>
        <end position="39"/>
    </location>
</feature>
<feature type="compositionally biased region" description="Polar residues" evidence="1">
    <location>
        <begin position="127"/>
        <end position="155"/>
    </location>
</feature>
<organism evidence="3 4">
    <name type="scientific">Melanomma pulvis-pyrius CBS 109.77</name>
    <dbReference type="NCBI Taxonomy" id="1314802"/>
    <lineage>
        <taxon>Eukaryota</taxon>
        <taxon>Fungi</taxon>
        <taxon>Dikarya</taxon>
        <taxon>Ascomycota</taxon>
        <taxon>Pezizomycotina</taxon>
        <taxon>Dothideomycetes</taxon>
        <taxon>Pleosporomycetidae</taxon>
        <taxon>Pleosporales</taxon>
        <taxon>Melanommataceae</taxon>
        <taxon>Melanomma</taxon>
    </lineage>
</organism>
<evidence type="ECO:0000256" key="2">
    <source>
        <dbReference type="SAM" id="Phobius"/>
    </source>
</evidence>
<reference evidence="3" key="1">
    <citation type="journal article" date="2020" name="Stud. Mycol.">
        <title>101 Dothideomycetes genomes: a test case for predicting lifestyles and emergence of pathogens.</title>
        <authorList>
            <person name="Haridas S."/>
            <person name="Albert R."/>
            <person name="Binder M."/>
            <person name="Bloem J."/>
            <person name="Labutti K."/>
            <person name="Salamov A."/>
            <person name="Andreopoulos B."/>
            <person name="Baker S."/>
            <person name="Barry K."/>
            <person name="Bills G."/>
            <person name="Bluhm B."/>
            <person name="Cannon C."/>
            <person name="Castanera R."/>
            <person name="Culley D."/>
            <person name="Daum C."/>
            <person name="Ezra D."/>
            <person name="Gonzalez J."/>
            <person name="Henrissat B."/>
            <person name="Kuo A."/>
            <person name="Liang C."/>
            <person name="Lipzen A."/>
            <person name="Lutzoni F."/>
            <person name="Magnuson J."/>
            <person name="Mondo S."/>
            <person name="Nolan M."/>
            <person name="Ohm R."/>
            <person name="Pangilinan J."/>
            <person name="Park H.-J."/>
            <person name="Ramirez L."/>
            <person name="Alfaro M."/>
            <person name="Sun H."/>
            <person name="Tritt A."/>
            <person name="Yoshinaga Y."/>
            <person name="Zwiers L.-H."/>
            <person name="Turgeon B."/>
            <person name="Goodwin S."/>
            <person name="Spatafora J."/>
            <person name="Crous P."/>
            <person name="Grigoriev I."/>
        </authorList>
    </citation>
    <scope>NUCLEOTIDE SEQUENCE</scope>
    <source>
        <strain evidence="3">CBS 109.77</strain>
    </source>
</reference>
<keyword evidence="2" id="KW-0812">Transmembrane</keyword>
<evidence type="ECO:0000256" key="1">
    <source>
        <dbReference type="SAM" id="MobiDB-lite"/>
    </source>
</evidence>
<name>A0A6A6X8B0_9PLEO</name>
<keyword evidence="2" id="KW-0472">Membrane</keyword>
<sequence length="243" mass="26240">MQYPLKPAKPGMATTTKIGIGAGAGSAVLIIGVLLWLFMRKHRAHKRDKAALESVTASSTVGDVKEWRKSVPGSPPGTQSRFYEGLEIAPKMPNVNVVPAPAYAGDWRPGQQVVSTTTTHPYARHSVPNSISSGVLSEADSQTAMLDSRYSSVHSPHSPGFGSDGGYSNGNRSELQSGDYGFQYRQELPGVPEEQHATWANTHVHDQGQYQEPVQVQSYNPRPGIGDRTRFYEAPAGAPEIAK</sequence>
<evidence type="ECO:0000313" key="3">
    <source>
        <dbReference type="EMBL" id="KAF2792592.1"/>
    </source>
</evidence>
<gene>
    <name evidence="3" type="ORF">K505DRAFT_387179</name>
</gene>
<dbReference type="EMBL" id="MU001963">
    <property type="protein sequence ID" value="KAF2792592.1"/>
    <property type="molecule type" value="Genomic_DNA"/>
</dbReference>
<dbReference type="OrthoDB" id="3065412at2759"/>